<dbReference type="Pfam" id="PF02265">
    <property type="entry name" value="S1-P1_nuclease"/>
    <property type="match status" value="1"/>
</dbReference>
<dbReference type="KEGG" id="lpan:LPMP_301490"/>
<dbReference type="VEuPathDB" id="TriTrypDB:LPAL13_300020200"/>
<dbReference type="VEuPathDB" id="TriTrypDB:LPMP_301490"/>
<evidence type="ECO:0000256" key="1">
    <source>
        <dbReference type="ARBA" id="ARBA00009547"/>
    </source>
</evidence>
<dbReference type="AlphaFoldDB" id="A0A088RWQ1"/>
<evidence type="ECO:0000256" key="2">
    <source>
        <dbReference type="ARBA" id="ARBA00022722"/>
    </source>
</evidence>
<protein>
    <submittedName>
        <fullName evidence="8">P1/s1 nuclease</fullName>
    </submittedName>
</protein>
<dbReference type="eggNOG" id="ENOG502S7N4">
    <property type="taxonomic scope" value="Eukaryota"/>
</dbReference>
<comment type="similarity">
    <text evidence="1">Belongs to the nuclease type I family.</text>
</comment>
<sequence>MPASVSLRLCLRVRYLLVLISALCAVGVLGWGCTGHMVLAEIARRQLDPSNEKKIQAMAMKFKESGPFLLSPDMIQAACWPDDVKRWGQDAMSTWHYNAMQYNPDGINITDSVEAVNAVSVSLDMITSLSNVRSPLYMLNFAWVYLVHLIGDLHQPLHAVSRYSEKYPHGDRGGNLVWVRVQTKMLRLHAFWDNICTATPVLYRRPLSSTDLLAISEMADRLLKTYSFSSDLKTMQDVQRMANESYALAVNSSYADMIPGTTLSAAYISRCVEVAESRLTLGGYRLGYILNKLLLDIDVDENAMKAYSAAVLKRGATGTHGQQAVKGSCLHAHGCMSDSATESVGDLMI</sequence>
<dbReference type="GO" id="GO:0003676">
    <property type="term" value="F:nucleic acid binding"/>
    <property type="evidence" value="ECO:0007669"/>
    <property type="project" value="InterPro"/>
</dbReference>
<keyword evidence="7" id="KW-0325">Glycoprotein</keyword>
<keyword evidence="5" id="KW-0378">Hydrolase</keyword>
<keyword evidence="6" id="KW-1015">Disulfide bond</keyword>
<keyword evidence="9" id="KW-1185">Reference proteome</keyword>
<organism evidence="8 9">
    <name type="scientific">Leishmania panamensis</name>
    <dbReference type="NCBI Taxonomy" id="5679"/>
    <lineage>
        <taxon>Eukaryota</taxon>
        <taxon>Discoba</taxon>
        <taxon>Euglenozoa</taxon>
        <taxon>Kinetoplastea</taxon>
        <taxon>Metakinetoplastina</taxon>
        <taxon>Trypanosomatida</taxon>
        <taxon>Trypanosomatidae</taxon>
        <taxon>Leishmaniinae</taxon>
        <taxon>Leishmania</taxon>
        <taxon>Leishmania guyanensis species complex</taxon>
    </lineage>
</organism>
<name>A0A088RWQ1_LEIPA</name>
<dbReference type="Gene3D" id="1.10.575.10">
    <property type="entry name" value="P1 Nuclease"/>
    <property type="match status" value="1"/>
</dbReference>
<dbReference type="PANTHER" id="PTHR33146:SF10">
    <property type="entry name" value="STRAND-SPECIFIC NUCLEASE, PUTATIVE-RELATED"/>
    <property type="match status" value="1"/>
</dbReference>
<dbReference type="InterPro" id="IPR003154">
    <property type="entry name" value="S1/P1nuclease"/>
</dbReference>
<evidence type="ECO:0000256" key="6">
    <source>
        <dbReference type="ARBA" id="ARBA00023157"/>
    </source>
</evidence>
<evidence type="ECO:0000313" key="9">
    <source>
        <dbReference type="Proteomes" id="UP000063063"/>
    </source>
</evidence>
<dbReference type="EMBL" id="CP009399">
    <property type="protein sequence ID" value="AIO00376.1"/>
    <property type="molecule type" value="Genomic_DNA"/>
</dbReference>
<dbReference type="OrthoDB" id="441446at2759"/>
<dbReference type="RefSeq" id="XP_010701176.1">
    <property type="nucleotide sequence ID" value="XM_010702874.1"/>
</dbReference>
<evidence type="ECO:0000256" key="7">
    <source>
        <dbReference type="ARBA" id="ARBA00023180"/>
    </source>
</evidence>
<reference evidence="8 9" key="1">
    <citation type="journal article" date="2015" name="Sci. Rep.">
        <title>The genome of Leishmania panamensis: insights into genomics of the L. (Viannia) subgenus.</title>
        <authorList>
            <person name="Llanes A."/>
            <person name="Restrepo C.M."/>
            <person name="Vecchio G.D."/>
            <person name="Anguizola F.J."/>
            <person name="Lleonart R."/>
        </authorList>
    </citation>
    <scope>NUCLEOTIDE SEQUENCE [LARGE SCALE GENOMIC DNA]</scope>
    <source>
        <strain evidence="8 9">MHOM/PA/94/PSC-1</strain>
    </source>
</reference>
<evidence type="ECO:0000313" key="8">
    <source>
        <dbReference type="EMBL" id="AIO00376.1"/>
    </source>
</evidence>
<dbReference type="Proteomes" id="UP000063063">
    <property type="component" value="Chromosome 30"/>
</dbReference>
<keyword evidence="4" id="KW-0255">Endonuclease</keyword>
<dbReference type="InterPro" id="IPR008947">
    <property type="entry name" value="PLipase_C/P1_nuclease_dom_sf"/>
</dbReference>
<evidence type="ECO:0000256" key="5">
    <source>
        <dbReference type="ARBA" id="ARBA00022801"/>
    </source>
</evidence>
<accession>A0A088RWQ1</accession>
<dbReference type="PANTHER" id="PTHR33146">
    <property type="entry name" value="ENDONUCLEASE 4"/>
    <property type="match status" value="1"/>
</dbReference>
<keyword evidence="3" id="KW-0479">Metal-binding</keyword>
<keyword evidence="2" id="KW-0540">Nuclease</keyword>
<dbReference type="GO" id="GO:0006308">
    <property type="term" value="P:DNA catabolic process"/>
    <property type="evidence" value="ECO:0007669"/>
    <property type="project" value="InterPro"/>
</dbReference>
<dbReference type="CDD" id="cd11010">
    <property type="entry name" value="S1-P1_nuclease"/>
    <property type="match status" value="1"/>
</dbReference>
<evidence type="ECO:0000256" key="4">
    <source>
        <dbReference type="ARBA" id="ARBA00022759"/>
    </source>
</evidence>
<dbReference type="GO" id="GO:0004519">
    <property type="term" value="F:endonuclease activity"/>
    <property type="evidence" value="ECO:0007669"/>
    <property type="project" value="UniProtKB-KW"/>
</dbReference>
<dbReference type="GeneID" id="22577202"/>
<dbReference type="GO" id="GO:0016788">
    <property type="term" value="F:hydrolase activity, acting on ester bonds"/>
    <property type="evidence" value="ECO:0007669"/>
    <property type="project" value="InterPro"/>
</dbReference>
<dbReference type="SUPFAM" id="SSF48537">
    <property type="entry name" value="Phospholipase C/P1 nuclease"/>
    <property type="match status" value="1"/>
</dbReference>
<proteinExistence type="inferred from homology"/>
<gene>
    <name evidence="8" type="ORF">LPMP_301490</name>
</gene>
<evidence type="ECO:0000256" key="3">
    <source>
        <dbReference type="ARBA" id="ARBA00022723"/>
    </source>
</evidence>
<dbReference type="GO" id="GO:0046872">
    <property type="term" value="F:metal ion binding"/>
    <property type="evidence" value="ECO:0007669"/>
    <property type="project" value="UniProtKB-KW"/>
</dbReference>